<dbReference type="EMBL" id="JAVIJP010000005">
    <property type="protein sequence ID" value="KAL3654316.1"/>
    <property type="molecule type" value="Genomic_DNA"/>
</dbReference>
<keyword evidence="2" id="KW-0472">Membrane</keyword>
<organism evidence="3 4">
    <name type="scientific">Castilleja foliolosa</name>
    <dbReference type="NCBI Taxonomy" id="1961234"/>
    <lineage>
        <taxon>Eukaryota</taxon>
        <taxon>Viridiplantae</taxon>
        <taxon>Streptophyta</taxon>
        <taxon>Embryophyta</taxon>
        <taxon>Tracheophyta</taxon>
        <taxon>Spermatophyta</taxon>
        <taxon>Magnoliopsida</taxon>
        <taxon>eudicotyledons</taxon>
        <taxon>Gunneridae</taxon>
        <taxon>Pentapetalae</taxon>
        <taxon>asterids</taxon>
        <taxon>lamiids</taxon>
        <taxon>Lamiales</taxon>
        <taxon>Orobanchaceae</taxon>
        <taxon>Pedicularideae</taxon>
        <taxon>Castillejinae</taxon>
        <taxon>Castilleja</taxon>
    </lineage>
</organism>
<proteinExistence type="predicted"/>
<evidence type="ECO:0000256" key="2">
    <source>
        <dbReference type="SAM" id="Phobius"/>
    </source>
</evidence>
<evidence type="ECO:0000313" key="3">
    <source>
        <dbReference type="EMBL" id="KAL3654316.1"/>
    </source>
</evidence>
<protein>
    <submittedName>
        <fullName evidence="3">Uncharacterized protein</fullName>
    </submittedName>
</protein>
<gene>
    <name evidence="3" type="ORF">CASFOL_003997</name>
</gene>
<feature type="compositionally biased region" description="Basic residues" evidence="1">
    <location>
        <begin position="30"/>
        <end position="39"/>
    </location>
</feature>
<dbReference type="Proteomes" id="UP001632038">
    <property type="component" value="Unassembled WGS sequence"/>
</dbReference>
<feature type="compositionally biased region" description="Basic and acidic residues" evidence="1">
    <location>
        <begin position="19"/>
        <end position="29"/>
    </location>
</feature>
<feature type="transmembrane region" description="Helical" evidence="2">
    <location>
        <begin position="93"/>
        <end position="112"/>
    </location>
</feature>
<dbReference type="AlphaFoldDB" id="A0ABD3EJE8"/>
<evidence type="ECO:0000313" key="4">
    <source>
        <dbReference type="Proteomes" id="UP001632038"/>
    </source>
</evidence>
<evidence type="ECO:0000256" key="1">
    <source>
        <dbReference type="SAM" id="MobiDB-lite"/>
    </source>
</evidence>
<sequence length="195" mass="22707">MMNNSPFFRAKACGDGRKLNRSAKMERKPKSLQRPKHLQHHRQKWLPNISFKIFINSYVDYGVFRLEILKYHDSVREKDSLPSVGQWNMMNKIRMINGGIIFCAIIVLKFFVPKRAKMAKNQTVLKYHESGREKDCLPSVGQWNMMKKIRMINGGIIFVCDHSSQFFRAKACADGKRSIGETEKEIDKAIFHNLV</sequence>
<name>A0ABD3EJE8_9LAMI</name>
<feature type="region of interest" description="Disordered" evidence="1">
    <location>
        <begin position="19"/>
        <end position="39"/>
    </location>
</feature>
<keyword evidence="2" id="KW-0812">Transmembrane</keyword>
<keyword evidence="2" id="KW-1133">Transmembrane helix</keyword>
<accession>A0ABD3EJE8</accession>
<comment type="caution">
    <text evidence="3">The sequence shown here is derived from an EMBL/GenBank/DDBJ whole genome shotgun (WGS) entry which is preliminary data.</text>
</comment>
<keyword evidence="4" id="KW-1185">Reference proteome</keyword>
<reference evidence="4" key="1">
    <citation type="journal article" date="2024" name="IScience">
        <title>Strigolactones Initiate the Formation of Haustorium-like Structures in Castilleja.</title>
        <authorList>
            <person name="Buerger M."/>
            <person name="Peterson D."/>
            <person name="Chory J."/>
        </authorList>
    </citation>
    <scope>NUCLEOTIDE SEQUENCE [LARGE SCALE GENOMIC DNA]</scope>
</reference>